<organism evidence="1 2">
    <name type="scientific">Dendrobium thyrsiflorum</name>
    <name type="common">Pinecone-like raceme dendrobium</name>
    <name type="synonym">Orchid</name>
    <dbReference type="NCBI Taxonomy" id="117978"/>
    <lineage>
        <taxon>Eukaryota</taxon>
        <taxon>Viridiplantae</taxon>
        <taxon>Streptophyta</taxon>
        <taxon>Embryophyta</taxon>
        <taxon>Tracheophyta</taxon>
        <taxon>Spermatophyta</taxon>
        <taxon>Magnoliopsida</taxon>
        <taxon>Liliopsida</taxon>
        <taxon>Asparagales</taxon>
        <taxon>Orchidaceae</taxon>
        <taxon>Epidendroideae</taxon>
        <taxon>Malaxideae</taxon>
        <taxon>Dendrobiinae</taxon>
        <taxon>Dendrobium</taxon>
    </lineage>
</organism>
<evidence type="ECO:0000313" key="1">
    <source>
        <dbReference type="EMBL" id="KAL0922960.1"/>
    </source>
</evidence>
<dbReference type="Proteomes" id="UP001552299">
    <property type="component" value="Unassembled WGS sequence"/>
</dbReference>
<name>A0ABD0VD83_DENTH</name>
<gene>
    <name evidence="1" type="ORF">M5K25_006995</name>
</gene>
<evidence type="ECO:0000313" key="2">
    <source>
        <dbReference type="Proteomes" id="UP001552299"/>
    </source>
</evidence>
<reference evidence="1 2" key="1">
    <citation type="journal article" date="2024" name="Plant Biotechnol. J.">
        <title>Dendrobium thyrsiflorum genome and its molecular insights into genes involved in important horticultural traits.</title>
        <authorList>
            <person name="Chen B."/>
            <person name="Wang J.Y."/>
            <person name="Zheng P.J."/>
            <person name="Li K.L."/>
            <person name="Liang Y.M."/>
            <person name="Chen X.F."/>
            <person name="Zhang C."/>
            <person name="Zhao X."/>
            <person name="He X."/>
            <person name="Zhang G.Q."/>
            <person name="Liu Z.J."/>
            <person name="Xu Q."/>
        </authorList>
    </citation>
    <scope>NUCLEOTIDE SEQUENCE [LARGE SCALE GENOMIC DNA]</scope>
    <source>
        <strain evidence="1">GZMU011</strain>
    </source>
</reference>
<keyword evidence="2" id="KW-1185">Reference proteome</keyword>
<comment type="caution">
    <text evidence="1">The sequence shown here is derived from an EMBL/GenBank/DDBJ whole genome shotgun (WGS) entry which is preliminary data.</text>
</comment>
<protein>
    <submittedName>
        <fullName evidence="1">Uncharacterized protein</fullName>
    </submittedName>
</protein>
<dbReference type="AlphaFoldDB" id="A0ABD0VD83"/>
<sequence>MPHYNHSVKAWDVVVIGRGEETLVAVKSWSSETGSVELGFEFGSRGRRGNQLHKLTEATTGIDKNEHSGHGGEVCFVIGGHAVSVDANFPQNVSYCTRTALRFVPPPWVI</sequence>
<proteinExistence type="predicted"/>
<accession>A0ABD0VD83</accession>
<dbReference type="EMBL" id="JANQDX010000006">
    <property type="protein sequence ID" value="KAL0922960.1"/>
    <property type="molecule type" value="Genomic_DNA"/>
</dbReference>